<reference evidence="2" key="2">
    <citation type="journal article" date="2015" name="Fish Shellfish Immunol.">
        <title>Early steps in the European eel (Anguilla anguilla)-Vibrio vulnificus interaction in the gills: Role of the RtxA13 toxin.</title>
        <authorList>
            <person name="Callol A."/>
            <person name="Pajuelo D."/>
            <person name="Ebbesson L."/>
            <person name="Teles M."/>
            <person name="MacKenzie S."/>
            <person name="Amaro C."/>
        </authorList>
    </citation>
    <scope>NUCLEOTIDE SEQUENCE</scope>
</reference>
<name>A0A0E9WZU2_ANGAN</name>
<proteinExistence type="predicted"/>
<reference evidence="2" key="1">
    <citation type="submission" date="2014-11" db="EMBL/GenBank/DDBJ databases">
        <authorList>
            <person name="Amaro Gonzalez C."/>
        </authorList>
    </citation>
    <scope>NUCLEOTIDE SEQUENCE</scope>
</reference>
<sequence>MKHKALMPSHLTPCGTGVRRGRKPGKHLGNDLTCHHCPGFYFFHTLIPFVTF</sequence>
<dbReference type="AlphaFoldDB" id="A0A0E9WZU2"/>
<accession>A0A0E9WZU2</accession>
<dbReference type="EMBL" id="GBXM01013624">
    <property type="protein sequence ID" value="JAH94953.1"/>
    <property type="molecule type" value="Transcribed_RNA"/>
</dbReference>
<feature type="region of interest" description="Disordered" evidence="1">
    <location>
        <begin position="1"/>
        <end position="22"/>
    </location>
</feature>
<evidence type="ECO:0000256" key="1">
    <source>
        <dbReference type="SAM" id="MobiDB-lite"/>
    </source>
</evidence>
<evidence type="ECO:0000313" key="2">
    <source>
        <dbReference type="EMBL" id="JAH94953.1"/>
    </source>
</evidence>
<organism evidence="2">
    <name type="scientific">Anguilla anguilla</name>
    <name type="common">European freshwater eel</name>
    <name type="synonym">Muraena anguilla</name>
    <dbReference type="NCBI Taxonomy" id="7936"/>
    <lineage>
        <taxon>Eukaryota</taxon>
        <taxon>Metazoa</taxon>
        <taxon>Chordata</taxon>
        <taxon>Craniata</taxon>
        <taxon>Vertebrata</taxon>
        <taxon>Euteleostomi</taxon>
        <taxon>Actinopterygii</taxon>
        <taxon>Neopterygii</taxon>
        <taxon>Teleostei</taxon>
        <taxon>Anguilliformes</taxon>
        <taxon>Anguillidae</taxon>
        <taxon>Anguilla</taxon>
    </lineage>
</organism>
<protein>
    <submittedName>
        <fullName evidence="2">Uncharacterized protein</fullName>
    </submittedName>
</protein>